<evidence type="ECO:0000313" key="5">
    <source>
        <dbReference type="Proteomes" id="UP000030753"/>
    </source>
</evidence>
<dbReference type="Gene3D" id="3.40.50.1820">
    <property type="entry name" value="alpha/beta hydrolase"/>
    <property type="match status" value="1"/>
</dbReference>
<dbReference type="InterPro" id="IPR029058">
    <property type="entry name" value="AB_hydrolase_fold"/>
</dbReference>
<evidence type="ECO:0000256" key="2">
    <source>
        <dbReference type="SAM" id="SignalP"/>
    </source>
</evidence>
<proteinExistence type="inferred from homology"/>
<evidence type="ECO:0000313" key="4">
    <source>
        <dbReference type="EMBL" id="EWY79597.1"/>
    </source>
</evidence>
<dbReference type="InterPro" id="IPR000383">
    <property type="entry name" value="Xaa-Pro-like_dom"/>
</dbReference>
<keyword evidence="2" id="KW-0732">Signal</keyword>
<dbReference type="OrthoDB" id="2498029at2759"/>
<dbReference type="EMBL" id="JH717859">
    <property type="protein sequence ID" value="EWY79597.1"/>
    <property type="molecule type" value="Genomic_DNA"/>
</dbReference>
<comment type="similarity">
    <text evidence="1">Belongs to the polyketide transferase af380 family.</text>
</comment>
<name>W9HBI0_FUSOX</name>
<dbReference type="PANTHER" id="PTHR47751">
    <property type="entry name" value="SUPERFAMILY HYDROLASE, PUTATIVE (AFU_ORTHOLOGUE AFUA_2G16580)-RELATED"/>
    <property type="match status" value="1"/>
</dbReference>
<protein>
    <recommendedName>
        <fullName evidence="3">Xaa-Pro dipeptidyl-peptidase-like domain-containing protein</fullName>
    </recommendedName>
</protein>
<accession>W9HBI0</accession>
<dbReference type="Gene3D" id="1.10.10.800">
    <property type="match status" value="1"/>
</dbReference>
<dbReference type="SUPFAM" id="SSF53474">
    <property type="entry name" value="alpha/beta-Hydrolases"/>
    <property type="match status" value="1"/>
</dbReference>
<dbReference type="Proteomes" id="UP000030753">
    <property type="component" value="Unassembled WGS sequence"/>
</dbReference>
<feature type="domain" description="Xaa-Pro dipeptidyl-peptidase-like" evidence="3">
    <location>
        <begin position="42"/>
        <end position="300"/>
    </location>
</feature>
<dbReference type="GO" id="GO:0016787">
    <property type="term" value="F:hydrolase activity"/>
    <property type="evidence" value="ECO:0007669"/>
    <property type="project" value="InterPro"/>
</dbReference>
<dbReference type="AlphaFoldDB" id="W9HBI0"/>
<dbReference type="HOGENOM" id="CLU_048587_4_0_1"/>
<dbReference type="PANTHER" id="PTHR47751:SF1">
    <property type="entry name" value="SUPERFAMILY HYDROLASE, PUTATIVE (AFU_ORTHOLOGUE AFUA_2G16580)-RELATED"/>
    <property type="match status" value="1"/>
</dbReference>
<sequence>MFKTAALLLSFNILPLIPRSAASMSTIRNTSTPKTVSFACGGDHIAGHLYLPENYDPNQRYPAVAVGGSMASVKEMMAGTYAGELARRGVISLAIDYRNWGQSGGAFRQREDPESKAVDLSAALEFLSHRSDVAGTGLLGICTSGGNVLYPAASDPRVEAIATVAGFFQSASIAPVLHGGEEAIKLKRAQGQEATKLYNDTQEIKLIKAYGGSANESASPGSKPYYEDPTRGNIREWRNEFAVSSWGAWIDWDPVAQASLVQAPTLIVHSENAAFPDQARIVYGNIRSQKEIVWAEGAHYDFYDNAETVRFTADKLAKHFYTYLS</sequence>
<gene>
    <name evidence="4" type="ORF">FOYG_17232</name>
</gene>
<evidence type="ECO:0000256" key="1">
    <source>
        <dbReference type="ARBA" id="ARBA00029464"/>
    </source>
</evidence>
<feature type="signal peptide" evidence="2">
    <location>
        <begin position="1"/>
        <end position="22"/>
    </location>
</feature>
<evidence type="ECO:0000259" key="3">
    <source>
        <dbReference type="Pfam" id="PF02129"/>
    </source>
</evidence>
<feature type="chain" id="PRO_5004920905" description="Xaa-Pro dipeptidyl-peptidase-like domain-containing protein" evidence="2">
    <location>
        <begin position="23"/>
        <end position="325"/>
    </location>
</feature>
<dbReference type="InterPro" id="IPR051411">
    <property type="entry name" value="Polyketide_trans_af380"/>
</dbReference>
<reference evidence="4 5" key="1">
    <citation type="submission" date="2011-06" db="EMBL/GenBank/DDBJ databases">
        <title>The Genome Sequence of Fusarium oxysporum FOSC 3-a.</title>
        <authorList>
            <consortium name="The Broad Institute Genome Sequencing Platform"/>
            <person name="Ma L.-J."/>
            <person name="Gale L.R."/>
            <person name="Schwartz D.C."/>
            <person name="Zhou S."/>
            <person name="Corby-Kistler H."/>
            <person name="Young S.K."/>
            <person name="Zeng Q."/>
            <person name="Gargeya S."/>
            <person name="Fitzgerald M."/>
            <person name="Haas B."/>
            <person name="Abouelleil A."/>
            <person name="Alvarado L."/>
            <person name="Arachchi H.M."/>
            <person name="Berlin A."/>
            <person name="Brown A."/>
            <person name="Chapman S.B."/>
            <person name="Chen Z."/>
            <person name="Dunbar C."/>
            <person name="Freedman E."/>
            <person name="Gearin G."/>
            <person name="Gellesch M."/>
            <person name="Goldberg J."/>
            <person name="Griggs A."/>
            <person name="Gujja S."/>
            <person name="Heiman D."/>
            <person name="Howarth C."/>
            <person name="Larson L."/>
            <person name="Lui A."/>
            <person name="MacDonald P.J.P."/>
            <person name="Mehta T."/>
            <person name="Montmayeur A."/>
            <person name="Murphy C."/>
            <person name="Neiman D."/>
            <person name="Pearson M."/>
            <person name="Priest M."/>
            <person name="Roberts A."/>
            <person name="Saif S."/>
            <person name="Shea T."/>
            <person name="Shenoy N."/>
            <person name="Sisk P."/>
            <person name="Stolte C."/>
            <person name="Sykes S."/>
            <person name="Wortman J."/>
            <person name="Nusbaum C."/>
            <person name="Birren B."/>
        </authorList>
    </citation>
    <scope>NUCLEOTIDE SEQUENCE [LARGE SCALE GENOMIC DNA]</scope>
    <source>
        <strain evidence="5">FOSC 3-a</strain>
    </source>
</reference>
<organism evidence="4 5">
    <name type="scientific">Fusarium oxysporum NRRL 32931</name>
    <dbReference type="NCBI Taxonomy" id="660029"/>
    <lineage>
        <taxon>Eukaryota</taxon>
        <taxon>Fungi</taxon>
        <taxon>Dikarya</taxon>
        <taxon>Ascomycota</taxon>
        <taxon>Pezizomycotina</taxon>
        <taxon>Sordariomycetes</taxon>
        <taxon>Hypocreomycetidae</taxon>
        <taxon>Hypocreales</taxon>
        <taxon>Nectriaceae</taxon>
        <taxon>Fusarium</taxon>
        <taxon>Fusarium oxysporum species complex</taxon>
    </lineage>
</organism>
<dbReference type="Pfam" id="PF02129">
    <property type="entry name" value="Peptidase_S15"/>
    <property type="match status" value="1"/>
</dbReference>